<name>A0AAJ0H6F2_9PEZI</name>
<dbReference type="CDD" id="cd00067">
    <property type="entry name" value="GAL4"/>
    <property type="match status" value="1"/>
</dbReference>
<reference evidence="4" key="1">
    <citation type="journal article" date="2023" name="Mol. Phylogenet. Evol.">
        <title>Genome-scale phylogeny and comparative genomics of the fungal order Sordariales.</title>
        <authorList>
            <person name="Hensen N."/>
            <person name="Bonometti L."/>
            <person name="Westerberg I."/>
            <person name="Brannstrom I.O."/>
            <person name="Guillou S."/>
            <person name="Cros-Aarteil S."/>
            <person name="Calhoun S."/>
            <person name="Haridas S."/>
            <person name="Kuo A."/>
            <person name="Mondo S."/>
            <person name="Pangilinan J."/>
            <person name="Riley R."/>
            <person name="LaButti K."/>
            <person name="Andreopoulos B."/>
            <person name="Lipzen A."/>
            <person name="Chen C."/>
            <person name="Yan M."/>
            <person name="Daum C."/>
            <person name="Ng V."/>
            <person name="Clum A."/>
            <person name="Steindorff A."/>
            <person name="Ohm R.A."/>
            <person name="Martin F."/>
            <person name="Silar P."/>
            <person name="Natvig D.O."/>
            <person name="Lalanne C."/>
            <person name="Gautier V."/>
            <person name="Ament-Velasquez S.L."/>
            <person name="Kruys A."/>
            <person name="Hutchinson M.I."/>
            <person name="Powell A.J."/>
            <person name="Barry K."/>
            <person name="Miller A.N."/>
            <person name="Grigoriev I.V."/>
            <person name="Debuchy R."/>
            <person name="Gladieux P."/>
            <person name="Hiltunen Thoren M."/>
            <person name="Johannesson H."/>
        </authorList>
    </citation>
    <scope>NUCLEOTIDE SEQUENCE</scope>
    <source>
        <strain evidence="4">CBS 955.72</strain>
    </source>
</reference>
<feature type="region of interest" description="Disordered" evidence="2">
    <location>
        <begin position="188"/>
        <end position="431"/>
    </location>
</feature>
<evidence type="ECO:0000313" key="4">
    <source>
        <dbReference type="EMBL" id="KAK3341510.1"/>
    </source>
</evidence>
<evidence type="ECO:0000313" key="5">
    <source>
        <dbReference type="Proteomes" id="UP001275084"/>
    </source>
</evidence>
<feature type="domain" description="Zn(2)-C6 fungal-type" evidence="3">
    <location>
        <begin position="152"/>
        <end position="186"/>
    </location>
</feature>
<gene>
    <name evidence="4" type="ORF">B0T25DRAFT_344380</name>
</gene>
<dbReference type="InterPro" id="IPR001138">
    <property type="entry name" value="Zn2Cys6_DnaBD"/>
</dbReference>
<comment type="caution">
    <text evidence="4">The sequence shown here is derived from an EMBL/GenBank/DDBJ whole genome shotgun (WGS) entry which is preliminary data.</text>
</comment>
<protein>
    <recommendedName>
        <fullName evidence="3">Zn(2)-C6 fungal-type domain-containing protein</fullName>
    </recommendedName>
</protein>
<evidence type="ECO:0000259" key="3">
    <source>
        <dbReference type="PROSITE" id="PS50048"/>
    </source>
</evidence>
<dbReference type="AlphaFoldDB" id="A0AAJ0H6F2"/>
<keyword evidence="5" id="KW-1185">Reference proteome</keyword>
<dbReference type="Pfam" id="PF00172">
    <property type="entry name" value="Zn_clus"/>
    <property type="match status" value="1"/>
</dbReference>
<dbReference type="GO" id="GO:0008270">
    <property type="term" value="F:zinc ion binding"/>
    <property type="evidence" value="ECO:0007669"/>
    <property type="project" value="InterPro"/>
</dbReference>
<feature type="region of interest" description="Disordered" evidence="2">
    <location>
        <begin position="468"/>
        <end position="501"/>
    </location>
</feature>
<keyword evidence="1" id="KW-0539">Nucleus</keyword>
<proteinExistence type="predicted"/>
<dbReference type="EMBL" id="JAUIQD010000008">
    <property type="protein sequence ID" value="KAK3341510.1"/>
    <property type="molecule type" value="Genomic_DNA"/>
</dbReference>
<organism evidence="4 5">
    <name type="scientific">Lasiosphaeria hispida</name>
    <dbReference type="NCBI Taxonomy" id="260671"/>
    <lineage>
        <taxon>Eukaryota</taxon>
        <taxon>Fungi</taxon>
        <taxon>Dikarya</taxon>
        <taxon>Ascomycota</taxon>
        <taxon>Pezizomycotina</taxon>
        <taxon>Sordariomycetes</taxon>
        <taxon>Sordariomycetidae</taxon>
        <taxon>Sordariales</taxon>
        <taxon>Lasiosphaeriaceae</taxon>
        <taxon>Lasiosphaeria</taxon>
    </lineage>
</organism>
<feature type="compositionally biased region" description="Basic and acidic residues" evidence="2">
    <location>
        <begin position="489"/>
        <end position="501"/>
    </location>
</feature>
<dbReference type="PROSITE" id="PS00463">
    <property type="entry name" value="ZN2_CY6_FUNGAL_1"/>
    <property type="match status" value="1"/>
</dbReference>
<sequence length="501" mass="54181">MAVVAPPPFKSNLDLWGSSDSAIYPSVPPAPMTDIMSYQYPPPPPQNGADMDLPPSGYMPNYSVPPQTPSGMDMRSGPDSGMPSRDRSNSFSKSMKLKRSLSTPTAGPPQSQTPAQQQPPTPQQSTTPTQAELALAGEKRRNKLGYHRTSVACGHCRRRKIRCIPSQNDVQGRCVNCIRLKKECSFFPVDQQPPQDTRQKSASRSSVGPKIASASSSPALQTGLPSEMHGHPPYPQLTMPSIQNMPPPMKPSGSESYPPDSKSKSRPLPLRELWHRSKDQPPETFKVPTSASSSRPYEYGHQGMSNWMSADASPSSSKPSDLNATWRSYPTESPITPAFSPYTPHAPPPSATWSASVGSESSSRDDMGWSSYPAPPPRSLSFGSESVASHQPYPSISQMSGHSSRPYERKSSSISSEMYPPPIATTIPGIETVPGTTLEHNVSLSAGAVPPSSYGSWQQPYQYSKPAEGYGGWYGDAGAQQHLGSGDHSTAEHPHPGYYER</sequence>
<feature type="compositionally biased region" description="Polar residues" evidence="2">
    <location>
        <begin position="322"/>
        <end position="334"/>
    </location>
</feature>
<accession>A0AAJ0H6F2</accession>
<dbReference type="Proteomes" id="UP001275084">
    <property type="component" value="Unassembled WGS sequence"/>
</dbReference>
<feature type="compositionally biased region" description="Low complexity" evidence="2">
    <location>
        <begin position="309"/>
        <end position="321"/>
    </location>
</feature>
<dbReference type="Gene3D" id="4.10.240.10">
    <property type="entry name" value="Zn(2)-C6 fungal-type DNA-binding domain"/>
    <property type="match status" value="1"/>
</dbReference>
<feature type="compositionally biased region" description="Polar residues" evidence="2">
    <location>
        <begin position="381"/>
        <end position="403"/>
    </location>
</feature>
<feature type="compositionally biased region" description="Polar residues" evidence="2">
    <location>
        <begin position="351"/>
        <end position="361"/>
    </location>
</feature>
<feature type="compositionally biased region" description="Low complexity" evidence="2">
    <location>
        <begin position="102"/>
        <end position="116"/>
    </location>
</feature>
<dbReference type="SMART" id="SM00066">
    <property type="entry name" value="GAL4"/>
    <property type="match status" value="1"/>
</dbReference>
<feature type="compositionally biased region" description="Polar residues" evidence="2">
    <location>
        <begin position="192"/>
        <end position="206"/>
    </location>
</feature>
<dbReference type="GO" id="GO:0000981">
    <property type="term" value="F:DNA-binding transcription factor activity, RNA polymerase II-specific"/>
    <property type="evidence" value="ECO:0007669"/>
    <property type="project" value="InterPro"/>
</dbReference>
<reference evidence="4" key="2">
    <citation type="submission" date="2023-06" db="EMBL/GenBank/DDBJ databases">
        <authorList>
            <consortium name="Lawrence Berkeley National Laboratory"/>
            <person name="Haridas S."/>
            <person name="Hensen N."/>
            <person name="Bonometti L."/>
            <person name="Westerberg I."/>
            <person name="Brannstrom I.O."/>
            <person name="Guillou S."/>
            <person name="Cros-Aarteil S."/>
            <person name="Calhoun S."/>
            <person name="Kuo A."/>
            <person name="Mondo S."/>
            <person name="Pangilinan J."/>
            <person name="Riley R."/>
            <person name="Labutti K."/>
            <person name="Andreopoulos B."/>
            <person name="Lipzen A."/>
            <person name="Chen C."/>
            <person name="Yanf M."/>
            <person name="Daum C."/>
            <person name="Ng V."/>
            <person name="Clum A."/>
            <person name="Steindorff A."/>
            <person name="Ohm R."/>
            <person name="Martin F."/>
            <person name="Silar P."/>
            <person name="Natvig D."/>
            <person name="Lalanne C."/>
            <person name="Gautier V."/>
            <person name="Ament-Velasquez S.L."/>
            <person name="Kruys A."/>
            <person name="Hutchinson M.I."/>
            <person name="Powell A.J."/>
            <person name="Barry K."/>
            <person name="Miller A.N."/>
            <person name="Grigoriev I.V."/>
            <person name="Debuchy R."/>
            <person name="Gladieux P."/>
            <person name="Thoren M.H."/>
            <person name="Johannesson H."/>
        </authorList>
    </citation>
    <scope>NUCLEOTIDE SEQUENCE</scope>
    <source>
        <strain evidence="4">CBS 955.72</strain>
    </source>
</reference>
<feature type="region of interest" description="Disordered" evidence="2">
    <location>
        <begin position="1"/>
        <end position="131"/>
    </location>
</feature>
<dbReference type="InterPro" id="IPR036864">
    <property type="entry name" value="Zn2-C6_fun-type_DNA-bd_sf"/>
</dbReference>
<evidence type="ECO:0000256" key="2">
    <source>
        <dbReference type="SAM" id="MobiDB-lite"/>
    </source>
</evidence>
<evidence type="ECO:0000256" key="1">
    <source>
        <dbReference type="ARBA" id="ARBA00023242"/>
    </source>
</evidence>
<dbReference type="SUPFAM" id="SSF57701">
    <property type="entry name" value="Zn2/Cys6 DNA-binding domain"/>
    <property type="match status" value="1"/>
</dbReference>
<feature type="compositionally biased region" description="Polar residues" evidence="2">
    <location>
        <begin position="213"/>
        <end position="224"/>
    </location>
</feature>
<dbReference type="PROSITE" id="PS50048">
    <property type="entry name" value="ZN2_CY6_FUNGAL_2"/>
    <property type="match status" value="1"/>
</dbReference>
<feature type="compositionally biased region" description="Basic and acidic residues" evidence="2">
    <location>
        <begin position="272"/>
        <end position="281"/>
    </location>
</feature>